<name>A0A3S9P0M4_9BACT</name>
<sequence>MNNLDLTAAINAANLGNTVKTATELQSVIDELRDIYRASSLKKFQYEVANENKEDLLENRMESIIDIQSKMDKNTLFINALDPVDNAEDIADLEHENAKLQLQIKDKQEAMETTSASRLKTIYDSIKAEVLKVQEAEVLEVLKEAFSFGDNQGWSVNDYGLKTV</sequence>
<keyword evidence="2" id="KW-1185">Reference proteome</keyword>
<dbReference type="AlphaFoldDB" id="A0A3S9P0M4"/>
<dbReference type="Proteomes" id="UP000267268">
    <property type="component" value="Chromosome 1"/>
</dbReference>
<protein>
    <submittedName>
        <fullName evidence="1">Uncharacterized protein</fullName>
    </submittedName>
</protein>
<evidence type="ECO:0000313" key="2">
    <source>
        <dbReference type="Proteomes" id="UP000267268"/>
    </source>
</evidence>
<accession>A0A3S9P0M4</accession>
<organism evidence="1 2">
    <name type="scientific">Flammeovirga pectinis</name>
    <dbReference type="NCBI Taxonomy" id="2494373"/>
    <lineage>
        <taxon>Bacteria</taxon>
        <taxon>Pseudomonadati</taxon>
        <taxon>Bacteroidota</taxon>
        <taxon>Cytophagia</taxon>
        <taxon>Cytophagales</taxon>
        <taxon>Flammeovirgaceae</taxon>
        <taxon>Flammeovirga</taxon>
    </lineage>
</organism>
<proteinExistence type="predicted"/>
<dbReference type="EMBL" id="CP034562">
    <property type="protein sequence ID" value="AZQ61716.1"/>
    <property type="molecule type" value="Genomic_DNA"/>
</dbReference>
<reference evidence="1 2" key="1">
    <citation type="submission" date="2018-12" db="EMBL/GenBank/DDBJ databases">
        <title>Flammeovirga pectinis sp. nov., isolated from the gut of the Korean scallop, Patinopecten yessoensis.</title>
        <authorList>
            <person name="Bae J.-W."/>
            <person name="Jeong Y.-S."/>
            <person name="Kang W."/>
        </authorList>
    </citation>
    <scope>NUCLEOTIDE SEQUENCE [LARGE SCALE GENOMIC DNA]</scope>
    <source>
        <strain evidence="1 2">L12M1</strain>
    </source>
</reference>
<dbReference type="RefSeq" id="WP_126612494.1">
    <property type="nucleotide sequence ID" value="NZ_CP034562.1"/>
</dbReference>
<gene>
    <name evidence="1" type="ORF">EI427_05550</name>
</gene>
<dbReference type="KEGG" id="fll:EI427_05550"/>
<evidence type="ECO:0000313" key="1">
    <source>
        <dbReference type="EMBL" id="AZQ61716.1"/>
    </source>
</evidence>
<dbReference type="OrthoDB" id="978745at2"/>